<dbReference type="RefSeq" id="WP_117457135.1">
    <property type="nucleotide sequence ID" value="NZ_JACRTP010000004.1"/>
</dbReference>
<protein>
    <submittedName>
        <fullName evidence="2">Helix-turn-helix domain-containing protein</fullName>
    </submittedName>
</protein>
<dbReference type="EMBL" id="JACRTP010000004">
    <property type="protein sequence ID" value="MBC8629028.1"/>
    <property type="molecule type" value="Genomic_DNA"/>
</dbReference>
<dbReference type="Proteomes" id="UP000661649">
    <property type="component" value="Unassembled WGS sequence"/>
</dbReference>
<evidence type="ECO:0000313" key="2">
    <source>
        <dbReference type="EMBL" id="MBC8629028.1"/>
    </source>
</evidence>
<gene>
    <name evidence="2" type="ORF">H8712_10480</name>
</gene>
<dbReference type="Gene3D" id="1.10.260.40">
    <property type="entry name" value="lambda repressor-like DNA-binding domains"/>
    <property type="match status" value="1"/>
</dbReference>
<dbReference type="Pfam" id="PF13443">
    <property type="entry name" value="HTH_26"/>
    <property type="match status" value="1"/>
</dbReference>
<dbReference type="InterPro" id="IPR001387">
    <property type="entry name" value="Cro/C1-type_HTH"/>
</dbReference>
<proteinExistence type="predicted"/>
<reference evidence="2 3" key="1">
    <citation type="submission" date="2020-08" db="EMBL/GenBank/DDBJ databases">
        <title>Genome public.</title>
        <authorList>
            <person name="Liu C."/>
            <person name="Sun Q."/>
        </authorList>
    </citation>
    <scope>NUCLEOTIDE SEQUENCE [LARGE SCALE GENOMIC DNA]</scope>
    <source>
        <strain evidence="2 3">3_YM_SP_D4_24.mj</strain>
    </source>
</reference>
<dbReference type="SMART" id="SM00530">
    <property type="entry name" value="HTH_XRE"/>
    <property type="match status" value="1"/>
</dbReference>
<dbReference type="SUPFAM" id="SSF47413">
    <property type="entry name" value="lambda repressor-like DNA-binding domains"/>
    <property type="match status" value="1"/>
</dbReference>
<comment type="caution">
    <text evidence="2">The sequence shown here is derived from an EMBL/GenBank/DDBJ whole genome shotgun (WGS) entry which is preliminary data.</text>
</comment>
<evidence type="ECO:0000259" key="1">
    <source>
        <dbReference type="SMART" id="SM00530"/>
    </source>
</evidence>
<dbReference type="CDD" id="cd00093">
    <property type="entry name" value="HTH_XRE"/>
    <property type="match status" value="1"/>
</dbReference>
<sequence length="471" mass="55289">MSEFSTVLSRFVKEKDVNVYRLAKYCGYDRANLYKVMRGERKPPSLEVLNLLCEYMHLSPAEEEILEENYEITMVGHDNYYRRKNVMKFFSDFSMTSNLENVLPTVEIKEDFEIPNSSYMLLRGNYEINSALFHIIADETKNQKGHIQILAQPEHALGNLLAMRGNTSNEIIIDHIICLDNKPEIAYSKSNYTLDCLKHILPLYNYNYDYNTWYYYADLGSLGRNFSVFPYMILTSKYVCMLSDDLQDGYLSNDPELIKMMKERFEKYRRRAHRLVENVQGEIEQQYRIMGMLMANPYPKYAFHMSPCMMAVLDRELIEKYLEPQLPQREELVKVLCEYISNLQKQDMTYVCSMEGILQFIETGIISEFPKEMYQLPDKEDRMELVKRLFDEEKAGKVHILKKNIGDLKAELYLCITPESGLLRFAVPSKNVLKDISLEESGLVSVFYDFCENLSPELFYSEEEAKRIIFG</sequence>
<keyword evidence="3" id="KW-1185">Reference proteome</keyword>
<feature type="domain" description="HTH cro/C1-type" evidence="1">
    <location>
        <begin position="7"/>
        <end position="63"/>
    </location>
</feature>
<evidence type="ECO:0000313" key="3">
    <source>
        <dbReference type="Proteomes" id="UP000661649"/>
    </source>
</evidence>
<dbReference type="InterPro" id="IPR010982">
    <property type="entry name" value="Lambda_DNA-bd_dom_sf"/>
</dbReference>
<organism evidence="2 3">
    <name type="scientific">Blautia stercoris</name>
    <dbReference type="NCBI Taxonomy" id="871664"/>
    <lineage>
        <taxon>Bacteria</taxon>
        <taxon>Bacillati</taxon>
        <taxon>Bacillota</taxon>
        <taxon>Clostridia</taxon>
        <taxon>Lachnospirales</taxon>
        <taxon>Lachnospiraceae</taxon>
        <taxon>Blautia</taxon>
    </lineage>
</organism>
<name>A0ABR7PCI3_9FIRM</name>
<accession>A0ABR7PCI3</accession>